<reference evidence="2" key="1">
    <citation type="journal article" date="2023" name="Front. Plant Sci.">
        <title>Chromosomal-level genome assembly of Melastoma candidum provides insights into trichome evolution.</title>
        <authorList>
            <person name="Zhong Y."/>
            <person name="Wu W."/>
            <person name="Sun C."/>
            <person name="Zou P."/>
            <person name="Liu Y."/>
            <person name="Dai S."/>
            <person name="Zhou R."/>
        </authorList>
    </citation>
    <scope>NUCLEOTIDE SEQUENCE [LARGE SCALE GENOMIC DNA]</scope>
</reference>
<comment type="caution">
    <text evidence="1">The sequence shown here is derived from an EMBL/GenBank/DDBJ whole genome shotgun (WGS) entry which is preliminary data.</text>
</comment>
<accession>A0ACB9SCQ5</accession>
<dbReference type="EMBL" id="CM042880">
    <property type="protein sequence ID" value="KAI4389190.1"/>
    <property type="molecule type" value="Genomic_DNA"/>
</dbReference>
<proteinExistence type="predicted"/>
<organism evidence="1 2">
    <name type="scientific">Melastoma candidum</name>
    <dbReference type="NCBI Taxonomy" id="119954"/>
    <lineage>
        <taxon>Eukaryota</taxon>
        <taxon>Viridiplantae</taxon>
        <taxon>Streptophyta</taxon>
        <taxon>Embryophyta</taxon>
        <taxon>Tracheophyta</taxon>
        <taxon>Spermatophyta</taxon>
        <taxon>Magnoliopsida</taxon>
        <taxon>eudicotyledons</taxon>
        <taxon>Gunneridae</taxon>
        <taxon>Pentapetalae</taxon>
        <taxon>rosids</taxon>
        <taxon>malvids</taxon>
        <taxon>Myrtales</taxon>
        <taxon>Melastomataceae</taxon>
        <taxon>Melastomatoideae</taxon>
        <taxon>Melastomateae</taxon>
        <taxon>Melastoma</taxon>
    </lineage>
</organism>
<gene>
    <name evidence="1" type="ORF">MLD38_001442</name>
</gene>
<sequence length="208" mass="23157">MELRPGSGGEEGGGEFDDDAGKRHFHILAVDDSLVDRKLLERLLGSVSLYQVTSVGSGNEALQYLGLVDNCKDKHHDNEGDRESCSSSPSSTHEGEKKVNLIMTDYSMPGINGYDLLRRVKVSNWKDVPVVVMSSENIPSRIRICRCIEGGAQDFLLKPLKIWDLERIPPYSSSLLTHHHLPSSLKRLQLLPMTNNNAFANTKDEDII</sequence>
<name>A0ACB9SCQ5_9MYRT</name>
<protein>
    <submittedName>
        <fullName evidence="1">Uncharacterized protein</fullName>
    </submittedName>
</protein>
<keyword evidence="2" id="KW-1185">Reference proteome</keyword>
<evidence type="ECO:0000313" key="2">
    <source>
        <dbReference type="Proteomes" id="UP001057402"/>
    </source>
</evidence>
<dbReference type="Proteomes" id="UP001057402">
    <property type="component" value="Chromosome 1"/>
</dbReference>
<evidence type="ECO:0000313" key="1">
    <source>
        <dbReference type="EMBL" id="KAI4389190.1"/>
    </source>
</evidence>